<dbReference type="Proteomes" id="UP001606303">
    <property type="component" value="Unassembled WGS sequence"/>
</dbReference>
<evidence type="ECO:0000313" key="2">
    <source>
        <dbReference type="Proteomes" id="UP001606303"/>
    </source>
</evidence>
<comment type="caution">
    <text evidence="1">The sequence shown here is derived from an EMBL/GenBank/DDBJ whole genome shotgun (WGS) entry which is preliminary data.</text>
</comment>
<dbReference type="SUPFAM" id="SSF50475">
    <property type="entry name" value="FMN-binding split barrel"/>
    <property type="match status" value="1"/>
</dbReference>
<reference evidence="1 2" key="1">
    <citation type="submission" date="2024-08" db="EMBL/GenBank/DDBJ databases">
        <authorList>
            <person name="Lu H."/>
        </authorList>
    </citation>
    <scope>NUCLEOTIDE SEQUENCE [LARGE SCALE GENOMIC DNA]</scope>
    <source>
        <strain evidence="1 2">BYS87W</strain>
    </source>
</reference>
<dbReference type="InterPro" id="IPR012349">
    <property type="entry name" value="Split_barrel_FMN-bd"/>
</dbReference>
<dbReference type="RefSeq" id="WP_394382432.1">
    <property type="nucleotide sequence ID" value="NZ_JBIGIB010000001.1"/>
</dbReference>
<dbReference type="PANTHER" id="PTHR42815">
    <property type="entry name" value="FAD-BINDING, PUTATIVE (AFU_ORTHOLOGUE AFUA_6G07600)-RELATED"/>
    <property type="match status" value="1"/>
</dbReference>
<accession>A0ABW7GW70</accession>
<name>A0ABW7GW70_9BURK</name>
<protein>
    <submittedName>
        <fullName evidence="1">Pyridoxamine 5'-phosphate oxidase family protein</fullName>
    </submittedName>
</protein>
<keyword evidence="2" id="KW-1185">Reference proteome</keyword>
<sequence length="327" mass="35373">MMAPALGQGGPFHAGEVAVQQRLGVAERMQEVGARVVRDHMPEQHRLFFEQLPWLLVGSVDAQLRPWASVLSGPPGFIRTPDERQLWLQAQPRGGDPLADALQPGAALGFLGIELHTRRRNRVNGVLGRRDAQGLHVTVTQSVGNCPRYIRSRDWVPGGTAADGLGLQHAMPEPMEGWTAADRRWIAGAETCFVATHAPGVGSDVSHRGGRPGFVQLLDDGSLLMPDFNGNAMFMTWGNLLLHPRAGLLFPDFEHGGLLSLTGRVELLWGPQDWPALAEVAGAERAWRFHPEAGWRWARSELAGQWQGGAASPHALATGVWPAAAGA</sequence>
<dbReference type="EMBL" id="JBIGIB010000001">
    <property type="protein sequence ID" value="MFG6466221.1"/>
    <property type="molecule type" value="Genomic_DNA"/>
</dbReference>
<evidence type="ECO:0000313" key="1">
    <source>
        <dbReference type="EMBL" id="MFG6466221.1"/>
    </source>
</evidence>
<gene>
    <name evidence="1" type="ORF">ACG01O_06355</name>
</gene>
<dbReference type="Gene3D" id="2.30.110.10">
    <property type="entry name" value="Electron Transport, Fmn-binding Protein, Chain A"/>
    <property type="match status" value="1"/>
</dbReference>
<dbReference type="PANTHER" id="PTHR42815:SF2">
    <property type="entry name" value="FAD-BINDING, PUTATIVE (AFU_ORTHOLOGUE AFUA_6G07600)-RELATED"/>
    <property type="match status" value="1"/>
</dbReference>
<proteinExistence type="predicted"/>
<organism evidence="1 2">
    <name type="scientific">Pelomonas baiyunensis</name>
    <dbReference type="NCBI Taxonomy" id="3299026"/>
    <lineage>
        <taxon>Bacteria</taxon>
        <taxon>Pseudomonadati</taxon>
        <taxon>Pseudomonadota</taxon>
        <taxon>Betaproteobacteria</taxon>
        <taxon>Burkholderiales</taxon>
        <taxon>Sphaerotilaceae</taxon>
        <taxon>Roseateles</taxon>
    </lineage>
</organism>